<comment type="caution">
    <text evidence="1">The sequence shown here is derived from an EMBL/GenBank/DDBJ whole genome shotgun (WGS) entry which is preliminary data.</text>
</comment>
<name>A0A1Y4JLJ0_9BACE</name>
<evidence type="ECO:0000313" key="2">
    <source>
        <dbReference type="Proteomes" id="UP000196587"/>
    </source>
</evidence>
<organism evidence="1 2">
    <name type="scientific">Bacteroides clarus</name>
    <dbReference type="NCBI Taxonomy" id="626929"/>
    <lineage>
        <taxon>Bacteria</taxon>
        <taxon>Pseudomonadati</taxon>
        <taxon>Bacteroidota</taxon>
        <taxon>Bacteroidia</taxon>
        <taxon>Bacteroidales</taxon>
        <taxon>Bacteroidaceae</taxon>
        <taxon>Bacteroides</taxon>
    </lineage>
</organism>
<dbReference type="AlphaFoldDB" id="A0A1Y4JLJ0"/>
<protein>
    <submittedName>
        <fullName evidence="1">Uncharacterized protein</fullName>
    </submittedName>
</protein>
<reference evidence="2" key="1">
    <citation type="submission" date="2017-04" db="EMBL/GenBank/DDBJ databases">
        <title>Function of individual gut microbiota members based on whole genome sequencing of pure cultures obtained from chicken caecum.</title>
        <authorList>
            <person name="Medvecky M."/>
            <person name="Cejkova D."/>
            <person name="Polansky O."/>
            <person name="Karasova D."/>
            <person name="Kubasova T."/>
            <person name="Cizek A."/>
            <person name="Rychlik I."/>
        </authorList>
    </citation>
    <scope>NUCLEOTIDE SEQUENCE [LARGE SCALE GENOMIC DNA]</scope>
    <source>
        <strain evidence="2">An189</strain>
    </source>
</reference>
<dbReference type="RefSeq" id="WP_087413246.1">
    <property type="nucleotide sequence ID" value="NZ_NFKE01000011.1"/>
</dbReference>
<dbReference type="InterPro" id="IPR046552">
    <property type="entry name" value="DUF6706"/>
</dbReference>
<evidence type="ECO:0000313" key="1">
    <source>
        <dbReference type="EMBL" id="OUP32646.1"/>
    </source>
</evidence>
<proteinExistence type="predicted"/>
<accession>A0A1Y4JLJ0</accession>
<dbReference type="Proteomes" id="UP000196587">
    <property type="component" value="Unassembled WGS sequence"/>
</dbReference>
<dbReference type="Pfam" id="PF20449">
    <property type="entry name" value="DUF6706"/>
    <property type="match status" value="1"/>
</dbReference>
<gene>
    <name evidence="1" type="ORF">B5F24_13715</name>
</gene>
<sequence>MTIAGYIKQRFSYIGEMSDVGASDFALDFGFNADKEASTEDKKLIGTLIDGFIEKNILHPTSVDESGFSASWSVDSIKTHIKLLLKKYGIDLNEETAAIVGLSVIKDVSDIW</sequence>
<dbReference type="EMBL" id="NFKE01000011">
    <property type="protein sequence ID" value="OUP32646.1"/>
    <property type="molecule type" value="Genomic_DNA"/>
</dbReference>